<accession>A0A3L6R301</accession>
<gene>
    <name evidence="5" type="ORF">C2845_PM08G09060</name>
</gene>
<dbReference type="Proteomes" id="UP000275267">
    <property type="component" value="Unassembled WGS sequence"/>
</dbReference>
<evidence type="ECO:0000256" key="4">
    <source>
        <dbReference type="SAM" id="MobiDB-lite"/>
    </source>
</evidence>
<keyword evidence="2" id="KW-0808">Transferase</keyword>
<dbReference type="GO" id="GO:0016747">
    <property type="term" value="F:acyltransferase activity, transferring groups other than amino-acyl groups"/>
    <property type="evidence" value="ECO:0007669"/>
    <property type="project" value="UniProtKB-ARBA"/>
</dbReference>
<comment type="similarity">
    <text evidence="1">Belongs to the plant acyltransferase family.</text>
</comment>
<comment type="caution">
    <text evidence="5">The sequence shown here is derived from an EMBL/GenBank/DDBJ whole genome shotgun (WGS) entry which is preliminary data.</text>
</comment>
<organism evidence="5 6">
    <name type="scientific">Panicum miliaceum</name>
    <name type="common">Proso millet</name>
    <name type="synonym">Broomcorn millet</name>
    <dbReference type="NCBI Taxonomy" id="4540"/>
    <lineage>
        <taxon>Eukaryota</taxon>
        <taxon>Viridiplantae</taxon>
        <taxon>Streptophyta</taxon>
        <taxon>Embryophyta</taxon>
        <taxon>Tracheophyta</taxon>
        <taxon>Spermatophyta</taxon>
        <taxon>Magnoliopsida</taxon>
        <taxon>Liliopsida</taxon>
        <taxon>Poales</taxon>
        <taxon>Poaceae</taxon>
        <taxon>PACMAD clade</taxon>
        <taxon>Panicoideae</taxon>
        <taxon>Panicodae</taxon>
        <taxon>Paniceae</taxon>
        <taxon>Panicinae</taxon>
        <taxon>Panicum</taxon>
        <taxon>Panicum sect. Panicum</taxon>
    </lineage>
</organism>
<dbReference type="Gene3D" id="3.30.559.10">
    <property type="entry name" value="Chloramphenicol acetyltransferase-like domain"/>
    <property type="match status" value="1"/>
</dbReference>
<evidence type="ECO:0000256" key="3">
    <source>
        <dbReference type="ARBA" id="ARBA00023315"/>
    </source>
</evidence>
<keyword evidence="6" id="KW-1185">Reference proteome</keyword>
<proteinExistence type="inferred from homology"/>
<feature type="region of interest" description="Disordered" evidence="4">
    <location>
        <begin position="1"/>
        <end position="23"/>
    </location>
</feature>
<sequence length="192" mass="20043">MGCIEEGTMSAGARGGGRRGGPAAVWREEAGAGSDTGGKEAAHGSSRGRGLVQAEEMRCWEDEGGGGVPLAGRIATNPRSGLPEVRCDNQGSELMVGESGVALASLDYGTMSESLRRIQVPYADDVALSVQVVSFACGGFTVAWRTNHVLVDGSALSLLVTSWSEVVRSATLSAAARPNHDRSVFRPRSPRR</sequence>
<dbReference type="Pfam" id="PF02458">
    <property type="entry name" value="Transferase"/>
    <property type="match status" value="1"/>
</dbReference>
<reference evidence="6" key="1">
    <citation type="journal article" date="2019" name="Nat. Commun.">
        <title>The genome of broomcorn millet.</title>
        <authorList>
            <person name="Zou C."/>
            <person name="Miki D."/>
            <person name="Li D."/>
            <person name="Tang Q."/>
            <person name="Xiao L."/>
            <person name="Rajput S."/>
            <person name="Deng P."/>
            <person name="Jia W."/>
            <person name="Huang R."/>
            <person name="Zhang M."/>
            <person name="Sun Y."/>
            <person name="Hu J."/>
            <person name="Fu X."/>
            <person name="Schnable P.S."/>
            <person name="Li F."/>
            <person name="Zhang H."/>
            <person name="Feng B."/>
            <person name="Zhu X."/>
            <person name="Liu R."/>
            <person name="Schnable J.C."/>
            <person name="Zhu J.-K."/>
            <person name="Zhang H."/>
        </authorList>
    </citation>
    <scope>NUCLEOTIDE SEQUENCE [LARGE SCALE GENOMIC DNA]</scope>
</reference>
<keyword evidence="3" id="KW-0012">Acyltransferase</keyword>
<dbReference type="InterPro" id="IPR050317">
    <property type="entry name" value="Plant_Fungal_Acyltransferase"/>
</dbReference>
<dbReference type="PANTHER" id="PTHR31642:SF160">
    <property type="entry name" value="HXXXD-TYPE ACYL-TRANSFERASE FAMILY PROTEIN"/>
    <property type="match status" value="1"/>
</dbReference>
<dbReference type="InterPro" id="IPR023213">
    <property type="entry name" value="CAT-like_dom_sf"/>
</dbReference>
<evidence type="ECO:0000313" key="5">
    <source>
        <dbReference type="EMBL" id="RLM93862.1"/>
    </source>
</evidence>
<dbReference type="STRING" id="4540.A0A3L6R301"/>
<evidence type="ECO:0000313" key="6">
    <source>
        <dbReference type="Proteomes" id="UP000275267"/>
    </source>
</evidence>
<evidence type="ECO:0000256" key="2">
    <source>
        <dbReference type="ARBA" id="ARBA00022679"/>
    </source>
</evidence>
<dbReference type="EMBL" id="PQIB02000010">
    <property type="protein sequence ID" value="RLM93862.1"/>
    <property type="molecule type" value="Genomic_DNA"/>
</dbReference>
<dbReference type="OrthoDB" id="684418at2759"/>
<dbReference type="AlphaFoldDB" id="A0A3L6R301"/>
<evidence type="ECO:0000256" key="1">
    <source>
        <dbReference type="ARBA" id="ARBA00009861"/>
    </source>
</evidence>
<name>A0A3L6R301_PANMI</name>
<dbReference type="PANTHER" id="PTHR31642">
    <property type="entry name" value="TRICHOTHECENE 3-O-ACETYLTRANSFERASE"/>
    <property type="match status" value="1"/>
</dbReference>
<feature type="region of interest" description="Disordered" evidence="4">
    <location>
        <begin position="30"/>
        <end position="49"/>
    </location>
</feature>
<protein>
    <submittedName>
        <fullName evidence="5">Uncharacterized protein</fullName>
    </submittedName>
</protein>